<organism evidence="1 2">
    <name type="scientific">Coniosporium uncinatum</name>
    <dbReference type="NCBI Taxonomy" id="93489"/>
    <lineage>
        <taxon>Eukaryota</taxon>
        <taxon>Fungi</taxon>
        <taxon>Dikarya</taxon>
        <taxon>Ascomycota</taxon>
        <taxon>Pezizomycotina</taxon>
        <taxon>Dothideomycetes</taxon>
        <taxon>Dothideomycetes incertae sedis</taxon>
        <taxon>Coniosporium</taxon>
    </lineage>
</organism>
<evidence type="ECO:0000313" key="2">
    <source>
        <dbReference type="Proteomes" id="UP001186974"/>
    </source>
</evidence>
<dbReference type="Proteomes" id="UP001186974">
    <property type="component" value="Unassembled WGS sequence"/>
</dbReference>
<name>A0ACC3CSL7_9PEZI</name>
<reference evidence="1" key="1">
    <citation type="submission" date="2024-09" db="EMBL/GenBank/DDBJ databases">
        <title>Black Yeasts Isolated from many extreme environments.</title>
        <authorList>
            <person name="Coleine C."/>
            <person name="Stajich J.E."/>
            <person name="Selbmann L."/>
        </authorList>
    </citation>
    <scope>NUCLEOTIDE SEQUENCE</scope>
    <source>
        <strain evidence="1">CCFEE 5737</strain>
    </source>
</reference>
<keyword evidence="2" id="KW-1185">Reference proteome</keyword>
<comment type="caution">
    <text evidence="1">The sequence shown here is derived from an EMBL/GenBank/DDBJ whole genome shotgun (WGS) entry which is preliminary data.</text>
</comment>
<feature type="non-terminal residue" evidence="1">
    <location>
        <position position="1"/>
    </location>
</feature>
<gene>
    <name evidence="1" type="ORF">LTS18_001739</name>
</gene>
<accession>A0ACC3CSL7</accession>
<proteinExistence type="predicted"/>
<dbReference type="EMBL" id="JAWDJW010012185">
    <property type="protein sequence ID" value="KAK3044272.1"/>
    <property type="molecule type" value="Genomic_DNA"/>
</dbReference>
<sequence>LPGIIPGKPLPPPYYAYAPSTDAAIVAACLFALSTLIHTYQLLRTRVWFFVPIFIGGCFEVFGFICRYKNAQETPYWDRMTFQVMTLGILLAPTFFAASIYMEFGRVMLLAGGDHKSFIRRKFLTPIFVIGDILSFAIQAIGGVMSIQNDPDTMKRGQTVVIVGLWAQIISFGLFIVNALVWWLRMKKAPTYLSQRTPWVKHMCVLLFAGLMIFVRCIYRVIEYEQVSGGDVGELMGHEVYQYTLDALEMFLLMIVFHWAHPSEVVSLIRGGNVATLWKVYRVAPMTKENDIQIGSPHGIMGSGQ</sequence>
<protein>
    <submittedName>
        <fullName evidence="1">Uncharacterized protein</fullName>
    </submittedName>
</protein>
<feature type="non-terminal residue" evidence="1">
    <location>
        <position position="305"/>
    </location>
</feature>
<evidence type="ECO:0000313" key="1">
    <source>
        <dbReference type="EMBL" id="KAK3044272.1"/>
    </source>
</evidence>